<keyword evidence="3" id="KW-1185">Reference proteome</keyword>
<protein>
    <recommendedName>
        <fullName evidence="4">F-box domain-containing protein</fullName>
    </recommendedName>
</protein>
<sequence length="269" mass="31672">MEDAMEVEETYEQRAMINAKKHRRVAYRLTKKKGQQEQSALMQLPNEIFELIVHKLSRPDDALRFMASCRLAYNRVRRDARFWGRFYPKLYFIKTPVFGAQHRREETSCPYAQELFRTLASASGVVIAPGKEVEAINGAGSRSYRYWNEACSRMCWNMSTRCTNPKHYPRTVRTPKTELPADPFDSVCKALSKKNLAEYRNAAQFNYDQRLRQLEHEKREVEQRLEVLKRSWVDTAARAIEIQQKKEKFQEKKEKALPFIDLSKFETSS</sequence>
<dbReference type="RefSeq" id="YP_010800681.1">
    <property type="nucleotide sequence ID" value="NC_076895.1"/>
</dbReference>
<dbReference type="InterPro" id="IPR036047">
    <property type="entry name" value="F-box-like_dom_sf"/>
</dbReference>
<dbReference type="Proteomes" id="UP000830293">
    <property type="component" value="Segment"/>
</dbReference>
<dbReference type="KEGG" id="vg:80539317"/>
<dbReference type="EMBL" id="MT293574">
    <property type="protein sequence ID" value="QKE44434.1"/>
    <property type="molecule type" value="Genomic_DNA"/>
</dbReference>
<keyword evidence="1" id="KW-0175">Coiled coil</keyword>
<evidence type="ECO:0000313" key="3">
    <source>
        <dbReference type="Proteomes" id="UP000830293"/>
    </source>
</evidence>
<evidence type="ECO:0000256" key="1">
    <source>
        <dbReference type="SAM" id="Coils"/>
    </source>
</evidence>
<reference evidence="2" key="1">
    <citation type="submission" date="2020-04" db="EMBL/GenBank/DDBJ databases">
        <title>A mysterious 80 nm amoeba virus with a near complete 'ORFan genome' challenges the classification of DNA viruses.</title>
        <authorList>
            <person name="Boratto P.V.M."/>
            <person name="Oliveira G.P."/>
            <person name="Machado T.B."/>
            <person name="Andrade A.C.S.P."/>
            <person name="Baudoin J.P."/>
            <person name="Klose T."/>
            <person name="Azza S."/>
            <person name="Decloquement P."/>
            <person name="Chabriere E."/>
            <person name="Colson P."/>
            <person name="Levasseur A."/>
            <person name="La Scola B."/>
            <person name="Abrahao J.S."/>
        </authorList>
    </citation>
    <scope>NUCLEOTIDE SEQUENCE</scope>
    <source>
        <strain evidence="2">BHMG</strain>
    </source>
</reference>
<proteinExistence type="predicted"/>
<feature type="coiled-coil region" evidence="1">
    <location>
        <begin position="204"/>
        <end position="231"/>
    </location>
</feature>
<dbReference type="GeneID" id="80539317"/>
<dbReference type="SUPFAM" id="SSF81383">
    <property type="entry name" value="F-box domain"/>
    <property type="match status" value="1"/>
</dbReference>
<evidence type="ECO:0000313" key="2">
    <source>
        <dbReference type="EMBL" id="QKE44434.1"/>
    </source>
</evidence>
<organism evidence="2 3">
    <name type="scientific">Yaravirus sp. 'brasiliensis'</name>
    <dbReference type="NCBI Taxonomy" id="2739681"/>
    <lineage>
        <taxon>Viruses</taxon>
        <taxon>Varidnaviria</taxon>
        <taxon>Bamfordvirae</taxon>
        <taxon>Nucleocytoviricota</taxon>
        <taxon>Mriyaviricetes</taxon>
        <taxon>Yaraviridae</taxon>
        <taxon>Yaravirus</taxon>
        <taxon>Yaravirus brasiliense</taxon>
    </lineage>
</organism>
<accession>A0AAE7E2V7</accession>
<name>A0AAE7E2V7_9VIRU</name>
<evidence type="ECO:0008006" key="4">
    <source>
        <dbReference type="Google" id="ProtNLM"/>
    </source>
</evidence>